<proteinExistence type="predicted"/>
<name>A0A3B0QZI1_9ZZZZ</name>
<gene>
    <name evidence="1" type="ORF">MNBD_DELTA01-1185</name>
</gene>
<accession>A0A3B0QZI1</accession>
<evidence type="ECO:0000313" key="1">
    <source>
        <dbReference type="EMBL" id="VAV85509.1"/>
    </source>
</evidence>
<protein>
    <submittedName>
        <fullName evidence="1">Uncharacterized protein</fullName>
    </submittedName>
</protein>
<dbReference type="EMBL" id="UOEA01000088">
    <property type="protein sequence ID" value="VAV85509.1"/>
    <property type="molecule type" value="Genomic_DNA"/>
</dbReference>
<sequence>MLKLKKILLLAFVFFSIFIFSSNAFAAFGGEARYWFTTLDSEVKITDSSITGTKIDLSDDLDIDDEDFVEARLFYESGRHKIRYSFVSMSWDGDKAISKSIVYSGKTYALA</sequence>
<reference evidence="1" key="1">
    <citation type="submission" date="2018-06" db="EMBL/GenBank/DDBJ databases">
        <authorList>
            <person name="Zhirakovskaya E."/>
        </authorList>
    </citation>
    <scope>NUCLEOTIDE SEQUENCE</scope>
</reference>
<dbReference type="AlphaFoldDB" id="A0A3B0QZI1"/>
<organism evidence="1">
    <name type="scientific">hydrothermal vent metagenome</name>
    <dbReference type="NCBI Taxonomy" id="652676"/>
    <lineage>
        <taxon>unclassified sequences</taxon>
        <taxon>metagenomes</taxon>
        <taxon>ecological metagenomes</taxon>
    </lineage>
</organism>